<evidence type="ECO:0000313" key="2">
    <source>
        <dbReference type="Proteomes" id="UP000177152"/>
    </source>
</evidence>
<gene>
    <name evidence="1" type="ORF">A2633_03205</name>
</gene>
<comment type="caution">
    <text evidence="1">The sequence shown here is derived from an EMBL/GenBank/DDBJ whole genome shotgun (WGS) entry which is preliminary data.</text>
</comment>
<evidence type="ECO:0000313" key="1">
    <source>
        <dbReference type="EMBL" id="OGZ94922.1"/>
    </source>
</evidence>
<dbReference type="Proteomes" id="UP000177152">
    <property type="component" value="Unassembled WGS sequence"/>
</dbReference>
<dbReference type="AlphaFoldDB" id="A0A1G2K657"/>
<name>A0A1G2K657_9BACT</name>
<accession>A0A1G2K657</accession>
<sequence length="146" mass="16785">MKVKAVIFDISSPKLLNGGGNSLRWFHERGSYSDGAFKPIVTIVVCNRSQQNEFKELSVPPTAIHSNLEETTQYLEQLGILNEVIVFVSNRTDHPEFMWGRFRTVLLDPRKTIPVPFEPARSAKYRAYDFDGLTRIVNLIEWSKEK</sequence>
<organism evidence="1 2">
    <name type="scientific">Candidatus Sungbacteria bacterium RIFCSPHIGHO2_01_FULL_47_32</name>
    <dbReference type="NCBI Taxonomy" id="1802264"/>
    <lineage>
        <taxon>Bacteria</taxon>
        <taxon>Candidatus Sungiibacteriota</taxon>
    </lineage>
</organism>
<proteinExistence type="predicted"/>
<protein>
    <submittedName>
        <fullName evidence="1">Uncharacterized protein</fullName>
    </submittedName>
</protein>
<dbReference type="EMBL" id="MHQC01000021">
    <property type="protein sequence ID" value="OGZ94922.1"/>
    <property type="molecule type" value="Genomic_DNA"/>
</dbReference>
<reference evidence="1 2" key="1">
    <citation type="journal article" date="2016" name="Nat. Commun.">
        <title>Thousands of microbial genomes shed light on interconnected biogeochemical processes in an aquifer system.</title>
        <authorList>
            <person name="Anantharaman K."/>
            <person name="Brown C.T."/>
            <person name="Hug L.A."/>
            <person name="Sharon I."/>
            <person name="Castelle C.J."/>
            <person name="Probst A.J."/>
            <person name="Thomas B.C."/>
            <person name="Singh A."/>
            <person name="Wilkins M.J."/>
            <person name="Karaoz U."/>
            <person name="Brodie E.L."/>
            <person name="Williams K.H."/>
            <person name="Hubbard S.S."/>
            <person name="Banfield J.F."/>
        </authorList>
    </citation>
    <scope>NUCLEOTIDE SEQUENCE [LARGE SCALE GENOMIC DNA]</scope>
</reference>